<dbReference type="InterPro" id="IPR005219">
    <property type="entry name" value="PqiA-like_proteobact"/>
</dbReference>
<reference evidence="9 10" key="1">
    <citation type="submission" date="2018-06" db="EMBL/GenBank/DDBJ databases">
        <authorList>
            <consortium name="Pathogen Informatics"/>
            <person name="Doyle S."/>
        </authorList>
    </citation>
    <scope>NUCLEOTIDE SEQUENCE [LARGE SCALE GENOMIC DNA]</scope>
    <source>
        <strain evidence="10">NCTC 11297</strain>
    </source>
</reference>
<feature type="transmembrane region" description="Helical" evidence="8">
    <location>
        <begin position="348"/>
        <end position="372"/>
    </location>
</feature>
<keyword evidence="4" id="KW-0997">Cell inner membrane</keyword>
<sequence>MTTPLKTTHYAKQHIARCTHCDATVSVPTLEANQYAECPRCDEVLCSGSRWNLHRCAMIALSILILMPFALNYPLLSIDLLGTRVDASVWQGVWKMATEGYPYTAFLIFLCAVFMPISFAILVILLRLSQLLGIKPRNILLALGYIKPWVMFDVYLVALGVTMFKVREYAPLSLDVYLIAFIFTALLTTLLFIKLNLNALWNDFYPQDRLLTEMPDEPPCVCLECHYTFTEPYQDSKHQARCPRCLTLLEVPVNIKLQRTWATLIAGIIMLFPANLLPMSVVYVNGAPSADTLMSGVITFVEMGSYFVAFVVFTASIFIPISKIFILLYLLICVHFNLRQSIKWQMRLFHIVHFVGRWSMLDLFVLALMMSLVARGQIINFSVGPAAFYFGAAVFLTMISASQFDSRLLWKIYDRQQQNAVHSG</sequence>
<protein>
    <submittedName>
        <fullName evidence="9">Inner membrane protein yebS</fullName>
    </submittedName>
</protein>
<evidence type="ECO:0000256" key="4">
    <source>
        <dbReference type="ARBA" id="ARBA00022519"/>
    </source>
</evidence>
<keyword evidence="6 8" id="KW-1133">Transmembrane helix</keyword>
<dbReference type="AlphaFoldDB" id="A0A379ARD0"/>
<evidence type="ECO:0000256" key="1">
    <source>
        <dbReference type="ARBA" id="ARBA00004429"/>
    </source>
</evidence>
<keyword evidence="5 8" id="KW-0812">Transmembrane</keyword>
<dbReference type="EMBL" id="UGSP01000001">
    <property type="protein sequence ID" value="SUB24237.1"/>
    <property type="molecule type" value="Genomic_DNA"/>
</dbReference>
<evidence type="ECO:0000256" key="7">
    <source>
        <dbReference type="ARBA" id="ARBA00023136"/>
    </source>
</evidence>
<evidence type="ECO:0000256" key="3">
    <source>
        <dbReference type="ARBA" id="ARBA00022475"/>
    </source>
</evidence>
<evidence type="ECO:0000256" key="2">
    <source>
        <dbReference type="ARBA" id="ARBA00007555"/>
    </source>
</evidence>
<evidence type="ECO:0000256" key="8">
    <source>
        <dbReference type="SAM" id="Phobius"/>
    </source>
</evidence>
<feature type="transmembrane region" description="Helical" evidence="8">
    <location>
        <begin position="378"/>
        <end position="401"/>
    </location>
</feature>
<accession>A0A379ARD0</accession>
<keyword evidence="7 8" id="KW-0472">Membrane</keyword>
<dbReference type="PANTHER" id="PTHR30462">
    <property type="entry name" value="INTERMEMBRANE TRANSPORT PROTEIN PQIB-RELATED"/>
    <property type="match status" value="1"/>
</dbReference>
<gene>
    <name evidence="9" type="primary">yebS</name>
    <name evidence="9" type="ORF">NCTC11297_01272</name>
</gene>
<dbReference type="Proteomes" id="UP000255098">
    <property type="component" value="Unassembled WGS sequence"/>
</dbReference>
<dbReference type="Pfam" id="PF04403">
    <property type="entry name" value="PqiA"/>
    <property type="match status" value="2"/>
</dbReference>
<organism evidence="9 10">
    <name type="scientific">Avibacterium avium</name>
    <name type="common">Pasteurella avium</name>
    <dbReference type="NCBI Taxonomy" id="751"/>
    <lineage>
        <taxon>Bacteria</taxon>
        <taxon>Pseudomonadati</taxon>
        <taxon>Pseudomonadota</taxon>
        <taxon>Gammaproteobacteria</taxon>
        <taxon>Pasteurellales</taxon>
        <taxon>Pasteurellaceae</taxon>
        <taxon>Avibacterium</taxon>
    </lineage>
</organism>
<feature type="transmembrane region" description="Helical" evidence="8">
    <location>
        <begin position="306"/>
        <end position="336"/>
    </location>
</feature>
<dbReference type="RefSeq" id="WP_115249472.1">
    <property type="nucleotide sequence ID" value="NZ_UGSP01000001.1"/>
</dbReference>
<name>A0A379ARD0_AVIAV</name>
<evidence type="ECO:0000256" key="5">
    <source>
        <dbReference type="ARBA" id="ARBA00022692"/>
    </source>
</evidence>
<keyword evidence="10" id="KW-1185">Reference proteome</keyword>
<evidence type="ECO:0000313" key="10">
    <source>
        <dbReference type="Proteomes" id="UP000255098"/>
    </source>
</evidence>
<dbReference type="GO" id="GO:0005886">
    <property type="term" value="C:plasma membrane"/>
    <property type="evidence" value="ECO:0007669"/>
    <property type="project" value="UniProtKB-SubCell"/>
</dbReference>
<dbReference type="NCBIfam" id="TIGR00155">
    <property type="entry name" value="pqiA_fam"/>
    <property type="match status" value="1"/>
</dbReference>
<dbReference type="InterPro" id="IPR051800">
    <property type="entry name" value="PqiA-PqiB_transport"/>
</dbReference>
<evidence type="ECO:0000313" key="9">
    <source>
        <dbReference type="EMBL" id="SUB24237.1"/>
    </source>
</evidence>
<evidence type="ECO:0000256" key="6">
    <source>
        <dbReference type="ARBA" id="ARBA00022989"/>
    </source>
</evidence>
<feature type="transmembrane region" description="Helical" evidence="8">
    <location>
        <begin position="264"/>
        <end position="286"/>
    </location>
</feature>
<comment type="subcellular location">
    <subcellularLocation>
        <location evidence="1">Cell inner membrane</location>
        <topology evidence="1">Multi-pass membrane protein</topology>
    </subcellularLocation>
</comment>
<proteinExistence type="inferred from homology"/>
<feature type="transmembrane region" description="Helical" evidence="8">
    <location>
        <begin position="138"/>
        <end position="164"/>
    </location>
</feature>
<comment type="similarity">
    <text evidence="2">Belongs to the PqiA family.</text>
</comment>
<dbReference type="PANTHER" id="PTHR30462:SF1">
    <property type="entry name" value="INTERMEMBRANE TRANSPORT PROTEIN YEBS"/>
    <property type="match status" value="1"/>
</dbReference>
<feature type="transmembrane region" description="Helical" evidence="8">
    <location>
        <begin position="103"/>
        <end position="126"/>
    </location>
</feature>
<feature type="transmembrane region" description="Helical" evidence="8">
    <location>
        <begin position="57"/>
        <end position="76"/>
    </location>
</feature>
<dbReference type="InterPro" id="IPR007498">
    <property type="entry name" value="PqiA-like"/>
</dbReference>
<feature type="transmembrane region" description="Helical" evidence="8">
    <location>
        <begin position="176"/>
        <end position="193"/>
    </location>
</feature>
<keyword evidence="3" id="KW-1003">Cell membrane</keyword>
<dbReference type="GeneID" id="300133478"/>